<dbReference type="EMBL" id="JBJJXI010000170">
    <property type="protein sequence ID" value="KAL3384521.1"/>
    <property type="molecule type" value="Genomic_DNA"/>
</dbReference>
<protein>
    <submittedName>
        <fullName evidence="1">Uncharacterized protein</fullName>
    </submittedName>
</protein>
<organism evidence="1 2">
    <name type="scientific">Trichogramma kaykai</name>
    <dbReference type="NCBI Taxonomy" id="54128"/>
    <lineage>
        <taxon>Eukaryota</taxon>
        <taxon>Metazoa</taxon>
        <taxon>Ecdysozoa</taxon>
        <taxon>Arthropoda</taxon>
        <taxon>Hexapoda</taxon>
        <taxon>Insecta</taxon>
        <taxon>Pterygota</taxon>
        <taxon>Neoptera</taxon>
        <taxon>Endopterygota</taxon>
        <taxon>Hymenoptera</taxon>
        <taxon>Apocrita</taxon>
        <taxon>Proctotrupomorpha</taxon>
        <taxon>Chalcidoidea</taxon>
        <taxon>Trichogrammatidae</taxon>
        <taxon>Trichogramma</taxon>
    </lineage>
</organism>
<proteinExistence type="predicted"/>
<dbReference type="Proteomes" id="UP001627154">
    <property type="component" value="Unassembled WGS sequence"/>
</dbReference>
<dbReference type="AlphaFoldDB" id="A0ABD2VW73"/>
<keyword evidence="2" id="KW-1185">Reference proteome</keyword>
<evidence type="ECO:0000313" key="1">
    <source>
        <dbReference type="EMBL" id="KAL3384521.1"/>
    </source>
</evidence>
<accession>A0ABD2VW73</accession>
<reference evidence="1 2" key="1">
    <citation type="journal article" date="2024" name="bioRxiv">
        <title>A reference genome for Trichogramma kaykai: A tiny desert-dwelling parasitoid wasp with competing sex-ratio distorters.</title>
        <authorList>
            <person name="Culotta J."/>
            <person name="Lindsey A.R."/>
        </authorList>
    </citation>
    <scope>NUCLEOTIDE SEQUENCE [LARGE SCALE GENOMIC DNA]</scope>
    <source>
        <strain evidence="1 2">KSX58</strain>
    </source>
</reference>
<gene>
    <name evidence="1" type="ORF">TKK_019622</name>
</gene>
<sequence>MGMPLLERERVYLHMRNNNCAHGFALVACMVDEENNVLIPFYYLEKNFWYDLQLTRRSQDVRSAGSDIATAMLRRGLGHVEQANSPLDDAWSFHSRRSSSRTSNSNGAVRSRHRSCWRCNPREVWRECRGGIAERGARTHPRGRSPAVLVGRQRFSPDFYYLSSPPDIRAPFHPLPPTRYSDSLRVSRLVDDGRYVPRFAHVSYSCAAAAAANAVAIQRHFVRDYELWPLWCLRYSLARYQTHLAHTALEREKRKLTRHSENMPFRIGVKRTYSRARIDIQAYNTFNHRLAWLCFIRKDAALRRLVCSASLRRARNAIISDKLISERRKLRARYRVEVINVCCCSSTQNNRTSRESFYPMTTTTTTTTATATMTFDASCTSASIDRLATLPWILGKAFLFDVNELCAMSICACINEAARAPRPCVALLISHRCQRAGERKKSFPLAFKSICLCPREPIFIAFNLNLSAPDEPSITRSQIYRTEVDVRSVQSRYEYLLECAVREILLCYFIREVYYMKLNKL</sequence>
<evidence type="ECO:0000313" key="2">
    <source>
        <dbReference type="Proteomes" id="UP001627154"/>
    </source>
</evidence>
<comment type="caution">
    <text evidence="1">The sequence shown here is derived from an EMBL/GenBank/DDBJ whole genome shotgun (WGS) entry which is preliminary data.</text>
</comment>
<name>A0ABD2VW73_9HYME</name>